<gene>
    <name evidence="1" type="ORF">L3X38_010613</name>
</gene>
<dbReference type="Proteomes" id="UP001054821">
    <property type="component" value="Chromosome 2"/>
</dbReference>
<dbReference type="AlphaFoldDB" id="A0AAD4WIK9"/>
<dbReference type="PANTHER" id="PTHR11439:SF467">
    <property type="entry name" value="INTEGRASE CATALYTIC DOMAIN-CONTAINING PROTEIN"/>
    <property type="match status" value="1"/>
</dbReference>
<proteinExistence type="predicted"/>
<evidence type="ECO:0000313" key="2">
    <source>
        <dbReference type="Proteomes" id="UP001054821"/>
    </source>
</evidence>
<name>A0AAD4WIK9_PRUDU</name>
<dbReference type="PANTHER" id="PTHR11439">
    <property type="entry name" value="GAG-POL-RELATED RETROTRANSPOSON"/>
    <property type="match status" value="1"/>
</dbReference>
<reference evidence="1 2" key="1">
    <citation type="journal article" date="2022" name="G3 (Bethesda)">
        <title>Whole-genome sequence and methylome profiling of the almond [Prunus dulcis (Mill.) D.A. Webb] cultivar 'Nonpareil'.</title>
        <authorList>
            <person name="D'Amico-Willman K.M."/>
            <person name="Ouma W.Z."/>
            <person name="Meulia T."/>
            <person name="Sideli G.M."/>
            <person name="Gradziel T.M."/>
            <person name="Fresnedo-Ramirez J."/>
        </authorList>
    </citation>
    <scope>NUCLEOTIDE SEQUENCE [LARGE SCALE GENOMIC DNA]</scope>
    <source>
        <strain evidence="1">Clone GOH B32 T37-40</strain>
    </source>
</reference>
<dbReference type="EMBL" id="JAJFAZ020000002">
    <property type="protein sequence ID" value="KAI5342737.1"/>
    <property type="molecule type" value="Genomic_DNA"/>
</dbReference>
<dbReference type="CDD" id="cd09272">
    <property type="entry name" value="RNase_HI_RT_Ty1"/>
    <property type="match status" value="1"/>
</dbReference>
<accession>A0AAD4WIK9</accession>
<evidence type="ECO:0000313" key="1">
    <source>
        <dbReference type="EMBL" id="KAI5342737.1"/>
    </source>
</evidence>
<keyword evidence="2" id="KW-1185">Reference proteome</keyword>
<sequence length="173" mass="19735">MDYKFVYKRSQKLELIGYVDVDLGGCVGTKKSTSGLVFLFRGSWKSVKQSIIATCMMQAEYIACYEEASQAIWLRNLIKSLRVVESIGRRILIWNDNTATVFFTKSNKRSSGNRHLDFKYYTVREKVKSRDILAEHTNTHSMIADPLNKALPATVFHGHVKSMGLLPSFDMLD</sequence>
<protein>
    <recommendedName>
        <fullName evidence="3">Transposable element protein</fullName>
    </recommendedName>
</protein>
<evidence type="ECO:0008006" key="3">
    <source>
        <dbReference type="Google" id="ProtNLM"/>
    </source>
</evidence>
<comment type="caution">
    <text evidence="1">The sequence shown here is derived from an EMBL/GenBank/DDBJ whole genome shotgun (WGS) entry which is preliminary data.</text>
</comment>
<organism evidence="1 2">
    <name type="scientific">Prunus dulcis</name>
    <name type="common">Almond</name>
    <name type="synonym">Amygdalus dulcis</name>
    <dbReference type="NCBI Taxonomy" id="3755"/>
    <lineage>
        <taxon>Eukaryota</taxon>
        <taxon>Viridiplantae</taxon>
        <taxon>Streptophyta</taxon>
        <taxon>Embryophyta</taxon>
        <taxon>Tracheophyta</taxon>
        <taxon>Spermatophyta</taxon>
        <taxon>Magnoliopsida</taxon>
        <taxon>eudicotyledons</taxon>
        <taxon>Gunneridae</taxon>
        <taxon>Pentapetalae</taxon>
        <taxon>rosids</taxon>
        <taxon>fabids</taxon>
        <taxon>Rosales</taxon>
        <taxon>Rosaceae</taxon>
        <taxon>Amygdaloideae</taxon>
        <taxon>Amygdaleae</taxon>
        <taxon>Prunus</taxon>
    </lineage>
</organism>